<keyword evidence="2" id="KW-1185">Reference proteome</keyword>
<proteinExistence type="predicted"/>
<dbReference type="Proteomes" id="UP000298616">
    <property type="component" value="Chromosome"/>
</dbReference>
<evidence type="ECO:0000313" key="2">
    <source>
        <dbReference type="Proteomes" id="UP000298616"/>
    </source>
</evidence>
<dbReference type="SUPFAM" id="SSF49464">
    <property type="entry name" value="Carboxypeptidase regulatory domain-like"/>
    <property type="match status" value="1"/>
</dbReference>
<dbReference type="KEGG" id="fpf:DCC35_13480"/>
<evidence type="ECO:0008006" key="3">
    <source>
        <dbReference type="Google" id="ProtNLM"/>
    </source>
</evidence>
<dbReference type="Gene3D" id="2.60.40.1120">
    <property type="entry name" value="Carboxypeptidase-like, regulatory domain"/>
    <property type="match status" value="1"/>
</dbReference>
<dbReference type="Pfam" id="PF13715">
    <property type="entry name" value="CarbopepD_reg_2"/>
    <property type="match status" value="1"/>
</dbReference>
<dbReference type="InterPro" id="IPR008969">
    <property type="entry name" value="CarboxyPept-like_regulatory"/>
</dbReference>
<sequence length="359" mass="42309">MRTNLFFTALFFHLTIFSQQYEHIKGIVLDNETNKGIPSVHVSVNNGELVTITNSDGEFIIKSDNPIKRLLFSHLGYNPRSIDSQEISKSVNIKLEPRSQQLKEVVVVGSTARKIVEQAIDNIKNNHFIEPVNYAFFTRIIHYTKDSSLHFINEHVGHISQNKIHNSKFGLLKSRMNYFSAVGEELLKKYRLISLTEMYTDNLGKYQEDYIHHRRNKAYSYTFKDDINIMGRECYQIAFTTDEKTYYKSGILVIDKKDYGIHKKILTYGDYKEINFNRHAGHYYLSSTHYIKKRSSYIEERYTIYNKGPQKDNLEYVSKMSLTPKFTRKYSKEFDDEFWKEFNFIPLPGWIKTQIETTP</sequence>
<accession>A0A4D7JLB2</accession>
<dbReference type="OrthoDB" id="1489599at2"/>
<name>A0A4D7JLB2_9BACT</name>
<gene>
    <name evidence="1" type="ORF">DCC35_13480</name>
</gene>
<dbReference type="RefSeq" id="WP_137091280.1">
    <property type="nucleotide sequence ID" value="NZ_CP028923.1"/>
</dbReference>
<evidence type="ECO:0000313" key="1">
    <source>
        <dbReference type="EMBL" id="QCK15683.1"/>
    </source>
</evidence>
<protein>
    <recommendedName>
        <fullName evidence="3">Carboxypeptidase-like regulatory domain-containing protein</fullName>
    </recommendedName>
</protein>
<dbReference type="AlphaFoldDB" id="A0A4D7JLB2"/>
<dbReference type="EMBL" id="CP028923">
    <property type="protein sequence ID" value="QCK15683.1"/>
    <property type="molecule type" value="Genomic_DNA"/>
</dbReference>
<reference evidence="1 2" key="1">
    <citation type="submission" date="2018-04" db="EMBL/GenBank/DDBJ databases">
        <title>Complete genome uncultured novel isolate.</title>
        <authorList>
            <person name="Merlino G."/>
        </authorList>
    </citation>
    <scope>NUCLEOTIDE SEQUENCE [LARGE SCALE GENOMIC DNA]</scope>
    <source>
        <strain evidence="2">R1DC9</strain>
    </source>
</reference>
<organism evidence="1 2">
    <name type="scientific">Mangrovivirga cuniculi</name>
    <dbReference type="NCBI Taxonomy" id="2715131"/>
    <lineage>
        <taxon>Bacteria</taxon>
        <taxon>Pseudomonadati</taxon>
        <taxon>Bacteroidota</taxon>
        <taxon>Cytophagia</taxon>
        <taxon>Cytophagales</taxon>
        <taxon>Mangrovivirgaceae</taxon>
        <taxon>Mangrovivirga</taxon>
    </lineage>
</organism>